<feature type="domain" description="DUF6456" evidence="1">
    <location>
        <begin position="100"/>
        <end position="233"/>
    </location>
</feature>
<protein>
    <submittedName>
        <fullName evidence="2">DUF6456 domain-containing protein</fullName>
    </submittedName>
</protein>
<reference evidence="2 3" key="1">
    <citation type="submission" date="2024-01" db="EMBL/GenBank/DDBJ databases">
        <title>Hyphobacterium bacterium isolated from marine sediment.</title>
        <authorList>
            <person name="Zhao S."/>
        </authorList>
    </citation>
    <scope>NUCLEOTIDE SEQUENCE [LARGE SCALE GENOMIC DNA]</scope>
    <source>
        <strain evidence="2 3">Y60-23</strain>
    </source>
</reference>
<gene>
    <name evidence="2" type="ORF">V0U35_11745</name>
</gene>
<evidence type="ECO:0000313" key="3">
    <source>
        <dbReference type="Proteomes" id="UP001310692"/>
    </source>
</evidence>
<dbReference type="Proteomes" id="UP001310692">
    <property type="component" value="Unassembled WGS sequence"/>
</dbReference>
<evidence type="ECO:0000313" key="2">
    <source>
        <dbReference type="EMBL" id="MEE2567351.1"/>
    </source>
</evidence>
<dbReference type="EMBL" id="JAZDRO010000005">
    <property type="protein sequence ID" value="MEE2567351.1"/>
    <property type="molecule type" value="Genomic_DNA"/>
</dbReference>
<accession>A0ABU7M0N4</accession>
<organism evidence="2 3">
    <name type="scientific">Hyphobacterium marinum</name>
    <dbReference type="NCBI Taxonomy" id="3116574"/>
    <lineage>
        <taxon>Bacteria</taxon>
        <taxon>Pseudomonadati</taxon>
        <taxon>Pseudomonadota</taxon>
        <taxon>Alphaproteobacteria</taxon>
        <taxon>Maricaulales</taxon>
        <taxon>Maricaulaceae</taxon>
        <taxon>Hyphobacterium</taxon>
    </lineage>
</organism>
<dbReference type="RefSeq" id="WP_330196912.1">
    <property type="nucleotide sequence ID" value="NZ_JAZDRO010000005.1"/>
</dbReference>
<dbReference type="Pfam" id="PF20057">
    <property type="entry name" value="DUF6456"/>
    <property type="match status" value="1"/>
</dbReference>
<keyword evidence="3" id="KW-1185">Reference proteome</keyword>
<sequence length="249" mass="26954">MKRLAKGTARLCALDAAATSYGVFPGGDRRRRPMARVPAETVRQARAAGWIVADGASFSLTDDGRAVLQVRDNETDFAARHRTLADTPVMVGRRIETAKRNLDESPLARWSRPLPGGGSPFLTPEEFAAGERFRADYHRSTLSARVTSHWSAQPGSPGRSVRDPADAPVAALSARDRVMDALDALGPGLDRVVMAVCIRELPMDGVERELSWPSRSGKLALKLALQRLALHYGLAPQPARQAATEPASR</sequence>
<comment type="caution">
    <text evidence="2">The sequence shown here is derived from an EMBL/GenBank/DDBJ whole genome shotgun (WGS) entry which is preliminary data.</text>
</comment>
<evidence type="ECO:0000259" key="1">
    <source>
        <dbReference type="Pfam" id="PF20057"/>
    </source>
</evidence>
<dbReference type="InterPro" id="IPR045599">
    <property type="entry name" value="DUF6456"/>
</dbReference>
<proteinExistence type="predicted"/>
<name>A0ABU7M0N4_9PROT</name>